<sequence length="407" mass="45644">MSIQPPYFIQDPNLTEAHVALAEEVLQCGDTPAFLFSTPDYVIQSHQKLADVHVSPDQDLSAWLKQAKLQLQDTIQQGHPDALIMGGIPFSHAEDVNLMIMQQANYYQKLLFSQADYDLTHQYHSTSYIPSAEDFQQSVETLVHALKNNLLDKAVLARILHISFHQKIDISKLYYNLSKHNPDGYNYAVARNPQQEGWFVGASPELLIAKQQQRIWSKPVAGTLPRSADVAQDQYHAQQLLNSEKDQYEHALVIEMIADQLNPFCKQLHIPKQPSLIRTKRLWHLATQIEGTLKDEQTHVFDLVEKLHPTPAICGQPTDIARKKIAELEPFNRELFAGTMGWADGCGNGEWSVTVRCARIFEHTARLFAGAGIVAASDPAAECNETAAKFRTVLDGFGLSPEQISKG</sequence>
<dbReference type="Pfam" id="PF00425">
    <property type="entry name" value="Chorismate_bind"/>
    <property type="match status" value="1"/>
</dbReference>
<organism evidence="7 8">
    <name type="scientific">Acinetobacter apis</name>
    <dbReference type="NCBI Taxonomy" id="1229165"/>
    <lineage>
        <taxon>Bacteria</taxon>
        <taxon>Pseudomonadati</taxon>
        <taxon>Pseudomonadota</taxon>
        <taxon>Gammaproteobacteria</taxon>
        <taxon>Moraxellales</taxon>
        <taxon>Moraxellaceae</taxon>
        <taxon>Acinetobacter</taxon>
    </lineage>
</organism>
<accession>A0A217EGB5</accession>
<evidence type="ECO:0000256" key="5">
    <source>
        <dbReference type="ARBA" id="ARBA00041564"/>
    </source>
</evidence>
<comment type="similarity">
    <text evidence="2">Belongs to the isochorismate synthase family.</text>
</comment>
<dbReference type="InterPro" id="IPR005801">
    <property type="entry name" value="ADC_synthase"/>
</dbReference>
<evidence type="ECO:0000256" key="3">
    <source>
        <dbReference type="ARBA" id="ARBA00012824"/>
    </source>
</evidence>
<dbReference type="GO" id="GO:0008909">
    <property type="term" value="F:isochorismate synthase activity"/>
    <property type="evidence" value="ECO:0007669"/>
    <property type="project" value="UniProtKB-EC"/>
</dbReference>
<keyword evidence="8" id="KW-1185">Reference proteome</keyword>
<reference evidence="8" key="1">
    <citation type="submission" date="2017-06" db="EMBL/GenBank/DDBJ databases">
        <authorList>
            <person name="Varghese N."/>
            <person name="Submissions S."/>
        </authorList>
    </citation>
    <scope>NUCLEOTIDE SEQUENCE [LARGE SCALE GENOMIC DNA]</scope>
    <source>
        <strain evidence="8">ANC 5114</strain>
    </source>
</reference>
<dbReference type="NCBIfam" id="TIGR00543">
    <property type="entry name" value="isochor_syn"/>
    <property type="match status" value="1"/>
</dbReference>
<keyword evidence="4" id="KW-0413">Isomerase</keyword>
<evidence type="ECO:0000259" key="6">
    <source>
        <dbReference type="Pfam" id="PF00425"/>
    </source>
</evidence>
<dbReference type="PANTHER" id="PTHR42839">
    <property type="entry name" value="ISOCHORISMATE SYNTHASE ENTC"/>
    <property type="match status" value="1"/>
</dbReference>
<dbReference type="EC" id="5.4.4.2" evidence="3"/>
<name>A0A217EGB5_9GAMM</name>
<evidence type="ECO:0000256" key="4">
    <source>
        <dbReference type="ARBA" id="ARBA00023235"/>
    </source>
</evidence>
<gene>
    <name evidence="7" type="ORF">SAMN05444584_1491</name>
</gene>
<dbReference type="SUPFAM" id="SSF56322">
    <property type="entry name" value="ADC synthase"/>
    <property type="match status" value="1"/>
</dbReference>
<dbReference type="AlphaFoldDB" id="A0A217EGB5"/>
<dbReference type="PANTHER" id="PTHR42839:SF2">
    <property type="entry name" value="ISOCHORISMATE SYNTHASE ENTC"/>
    <property type="match status" value="1"/>
</dbReference>
<comment type="catalytic activity">
    <reaction evidence="1">
        <text>chorismate = isochorismate</text>
        <dbReference type="Rhea" id="RHEA:18985"/>
        <dbReference type="ChEBI" id="CHEBI:29748"/>
        <dbReference type="ChEBI" id="CHEBI:29780"/>
        <dbReference type="EC" id="5.4.4.2"/>
    </reaction>
</comment>
<evidence type="ECO:0000313" key="8">
    <source>
        <dbReference type="Proteomes" id="UP000243463"/>
    </source>
</evidence>
<dbReference type="OrthoDB" id="9806579at2"/>
<evidence type="ECO:0000256" key="2">
    <source>
        <dbReference type="ARBA" id="ARBA00005297"/>
    </source>
</evidence>
<proteinExistence type="inferred from homology"/>
<dbReference type="Proteomes" id="UP000243463">
    <property type="component" value="Unassembled WGS sequence"/>
</dbReference>
<evidence type="ECO:0000256" key="1">
    <source>
        <dbReference type="ARBA" id="ARBA00000799"/>
    </source>
</evidence>
<dbReference type="InterPro" id="IPR015890">
    <property type="entry name" value="Chorismate_C"/>
</dbReference>
<evidence type="ECO:0000313" key="7">
    <source>
        <dbReference type="EMBL" id="SNQ29533.1"/>
    </source>
</evidence>
<dbReference type="RefSeq" id="WP_088823580.1">
    <property type="nucleotide sequence ID" value="NZ_FZLN01000002.1"/>
</dbReference>
<protein>
    <recommendedName>
        <fullName evidence="3">isochorismate synthase</fullName>
        <ecNumber evidence="3">5.4.4.2</ecNumber>
    </recommendedName>
    <alternativeName>
        <fullName evidence="5">Isochorismate mutase</fullName>
    </alternativeName>
</protein>
<feature type="domain" description="Chorismate-utilising enzyme C-terminal" evidence="6">
    <location>
        <begin position="132"/>
        <end position="389"/>
    </location>
</feature>
<dbReference type="Gene3D" id="3.60.120.10">
    <property type="entry name" value="Anthranilate synthase"/>
    <property type="match status" value="1"/>
</dbReference>
<dbReference type="EMBL" id="FZLN01000002">
    <property type="protein sequence ID" value="SNQ29533.1"/>
    <property type="molecule type" value="Genomic_DNA"/>
</dbReference>
<dbReference type="GO" id="GO:0009697">
    <property type="term" value="P:salicylic acid biosynthetic process"/>
    <property type="evidence" value="ECO:0007669"/>
    <property type="project" value="TreeGrafter"/>
</dbReference>
<dbReference type="InterPro" id="IPR004561">
    <property type="entry name" value="IsoChor_synthase"/>
</dbReference>